<feature type="region of interest" description="Disordered" evidence="1">
    <location>
        <begin position="1"/>
        <end position="20"/>
    </location>
</feature>
<reference evidence="2 3" key="1">
    <citation type="journal article" date="2011" name="Genome Res.">
        <title>Comparative genomics of citric-acid-producing Aspergillus niger ATCC 1015 versus enzyme-producing CBS 513.88.</title>
        <authorList>
            <person name="Andersen M.R."/>
            <person name="Salazar M.P."/>
            <person name="Schaap P.J."/>
            <person name="van de Vondervoort P.J."/>
            <person name="Culley D."/>
            <person name="Thykaer J."/>
            <person name="Frisvad J.C."/>
            <person name="Nielsen K.F."/>
            <person name="Albang R."/>
            <person name="Albermann K."/>
            <person name="Berka R.M."/>
            <person name="Braus G.H."/>
            <person name="Braus-Stromeyer S.A."/>
            <person name="Corrochano L.M."/>
            <person name="Dai Z."/>
            <person name="van Dijck P.W."/>
            <person name="Hofmann G."/>
            <person name="Lasure L.L."/>
            <person name="Magnuson J.K."/>
            <person name="Menke H."/>
            <person name="Meijer M."/>
            <person name="Meijer S.L."/>
            <person name="Nielsen J.B."/>
            <person name="Nielsen M.L."/>
            <person name="van Ooyen A.J."/>
            <person name="Pel H.J."/>
            <person name="Poulsen L."/>
            <person name="Samson R.A."/>
            <person name="Stam H."/>
            <person name="Tsang A."/>
            <person name="van den Brink J.M."/>
            <person name="Atkins A."/>
            <person name="Aerts A."/>
            <person name="Shapiro H."/>
            <person name="Pangilinan J."/>
            <person name="Salamov A."/>
            <person name="Lou Y."/>
            <person name="Lindquist E."/>
            <person name="Lucas S."/>
            <person name="Grimwood J."/>
            <person name="Grigoriev I.V."/>
            <person name="Kubicek C.P."/>
            <person name="Martinez D."/>
            <person name="van Peij N.N."/>
            <person name="Roubos J.A."/>
            <person name="Nielsen J."/>
            <person name="Baker S.E."/>
        </authorList>
    </citation>
    <scope>NUCLEOTIDE SEQUENCE [LARGE SCALE GENOMIC DNA]</scope>
    <source>
        <strain evidence="3">ATCC 1015 / CBS 113.46 / FGSC A1144 / LSHB Ac4 / NCTC 3858a / NRRL 328 / USDA 3528.7</strain>
    </source>
</reference>
<accession>G3YHN9</accession>
<feature type="compositionally biased region" description="Basic residues" evidence="1">
    <location>
        <begin position="1"/>
        <end position="13"/>
    </location>
</feature>
<evidence type="ECO:0000313" key="3">
    <source>
        <dbReference type="Proteomes" id="UP000009038"/>
    </source>
</evidence>
<proteinExistence type="predicted"/>
<evidence type="ECO:0000256" key="1">
    <source>
        <dbReference type="SAM" id="MobiDB-lite"/>
    </source>
</evidence>
<dbReference type="HOGENOM" id="CLU_1927132_0_0_1"/>
<gene>
    <name evidence="2" type="ORF">ASPNIDRAFT_46147</name>
</gene>
<dbReference type="EMBL" id="ACJE01000022">
    <property type="protein sequence ID" value="EHA17699.1"/>
    <property type="molecule type" value="Genomic_DNA"/>
</dbReference>
<name>G3YHN9_ASPNA</name>
<evidence type="ECO:0000313" key="2">
    <source>
        <dbReference type="EMBL" id="EHA17699.1"/>
    </source>
</evidence>
<organism evidence="2 3">
    <name type="scientific">Aspergillus niger (strain ATCC 1015 / CBS 113.46 / FGSC A1144 / LSHB Ac4 / NCTC 3858a / NRRL 328 / USDA 3528.7)</name>
    <dbReference type="NCBI Taxonomy" id="380704"/>
    <lineage>
        <taxon>Eukaryota</taxon>
        <taxon>Fungi</taxon>
        <taxon>Dikarya</taxon>
        <taxon>Ascomycota</taxon>
        <taxon>Pezizomycotina</taxon>
        <taxon>Eurotiomycetes</taxon>
        <taxon>Eurotiomycetidae</taxon>
        <taxon>Eurotiales</taxon>
        <taxon>Aspergillaceae</taxon>
        <taxon>Aspergillus</taxon>
        <taxon>Aspergillus subgen. Circumdati</taxon>
    </lineage>
</organism>
<comment type="caution">
    <text evidence="2">The sequence shown here is derived from an EMBL/GenBank/DDBJ whole genome shotgun (WGS) entry which is preliminary data.</text>
</comment>
<dbReference type="AlphaFoldDB" id="G3YHN9"/>
<dbReference type="Proteomes" id="UP000009038">
    <property type="component" value="Unassembled WGS sequence"/>
</dbReference>
<sequence>MVAKNRKKEKKARTGTIQAAQGSGIPISCVDVATDAVPKPAAAEEPEAFLPAFSQDAGYLEPLPGNVVRSYEPSAAEESEVFVPASGEDARYLGPMSEVAVQLPEPEVAGDSEALLPTYNNITSILYHAPS</sequence>
<dbReference type="VEuPathDB" id="FungiDB:ASPNIDRAFT2_1155599"/>
<protein>
    <submittedName>
        <fullName evidence="2">Uncharacterized protein</fullName>
    </submittedName>
</protein>